<evidence type="ECO:0000313" key="1">
    <source>
        <dbReference type="EMBL" id="KAJ3549296.1"/>
    </source>
</evidence>
<sequence length="224" mass="25301">MPLCNFTTLPSSVVRKVLVLRPSSSNLRLESSTPNPEQRARTRQTRLSRIKRRVKARLSLLSLNTTSTTSTLTATTISTESESEPPSATKSEFVVHNENSIIQSRRARFLSCPTLSFSSPSSDAEMSMPPGQDTDEFARAHRDAEIPFPTRILNWNELAEAARTNNTENLQRRYSSPLMPPPRHQSRLYESQDPNEHAHRTSVDSSADRWPDFEQTSSTGREIF</sequence>
<organism evidence="1 2">
    <name type="scientific">Phlebia brevispora</name>
    <dbReference type="NCBI Taxonomy" id="194682"/>
    <lineage>
        <taxon>Eukaryota</taxon>
        <taxon>Fungi</taxon>
        <taxon>Dikarya</taxon>
        <taxon>Basidiomycota</taxon>
        <taxon>Agaricomycotina</taxon>
        <taxon>Agaricomycetes</taxon>
        <taxon>Polyporales</taxon>
        <taxon>Meruliaceae</taxon>
        <taxon>Phlebia</taxon>
    </lineage>
</organism>
<accession>A0ACC1SZ74</accession>
<keyword evidence="2" id="KW-1185">Reference proteome</keyword>
<protein>
    <submittedName>
        <fullName evidence="1">Uncharacterized protein</fullName>
    </submittedName>
</protein>
<dbReference type="Proteomes" id="UP001148662">
    <property type="component" value="Unassembled WGS sequence"/>
</dbReference>
<evidence type="ECO:0000313" key="2">
    <source>
        <dbReference type="Proteomes" id="UP001148662"/>
    </source>
</evidence>
<name>A0ACC1SZ74_9APHY</name>
<dbReference type="EMBL" id="JANHOG010000935">
    <property type="protein sequence ID" value="KAJ3549296.1"/>
    <property type="molecule type" value="Genomic_DNA"/>
</dbReference>
<comment type="caution">
    <text evidence="1">The sequence shown here is derived from an EMBL/GenBank/DDBJ whole genome shotgun (WGS) entry which is preliminary data.</text>
</comment>
<proteinExistence type="predicted"/>
<gene>
    <name evidence="1" type="ORF">NM688_g5192</name>
</gene>
<reference evidence="1" key="1">
    <citation type="submission" date="2022-07" db="EMBL/GenBank/DDBJ databases">
        <title>Genome Sequence of Phlebia brevispora.</title>
        <authorList>
            <person name="Buettner E."/>
        </authorList>
    </citation>
    <scope>NUCLEOTIDE SEQUENCE</scope>
    <source>
        <strain evidence="1">MPL23</strain>
    </source>
</reference>